<organism evidence="1 2">
    <name type="scientific">Planococcus koreensis</name>
    <dbReference type="NCBI Taxonomy" id="112331"/>
    <lineage>
        <taxon>Bacteria</taxon>
        <taxon>Bacillati</taxon>
        <taxon>Bacillota</taxon>
        <taxon>Bacilli</taxon>
        <taxon>Bacillales</taxon>
        <taxon>Caryophanaceae</taxon>
        <taxon>Planococcus</taxon>
    </lineage>
</organism>
<proteinExistence type="predicted"/>
<dbReference type="EMBL" id="JACHHE010000001">
    <property type="protein sequence ID" value="MBB5178762.1"/>
    <property type="molecule type" value="Genomic_DNA"/>
</dbReference>
<evidence type="ECO:0000313" key="1">
    <source>
        <dbReference type="EMBL" id="MBB5178762.1"/>
    </source>
</evidence>
<comment type="caution">
    <text evidence="1">The sequence shown here is derived from an EMBL/GenBank/DDBJ whole genome shotgun (WGS) entry which is preliminary data.</text>
</comment>
<dbReference type="RefSeq" id="WP_135500454.1">
    <property type="nucleotide sequence ID" value="NZ_JACHHE010000001.1"/>
</dbReference>
<dbReference type="InterPro" id="IPR028951">
    <property type="entry name" value="Imm64"/>
</dbReference>
<reference evidence="1 2" key="1">
    <citation type="submission" date="2020-08" db="EMBL/GenBank/DDBJ databases">
        <title>Genomic Encyclopedia of Type Strains, Phase IV (KMG-IV): sequencing the most valuable type-strain genomes for metagenomic binning, comparative biology and taxonomic classification.</title>
        <authorList>
            <person name="Goeker M."/>
        </authorList>
    </citation>
    <scope>NUCLEOTIDE SEQUENCE [LARGE SCALE GENOMIC DNA]</scope>
    <source>
        <strain evidence="1 2">DSM 15895</strain>
    </source>
</reference>
<dbReference type="Pfam" id="PF15600">
    <property type="entry name" value="Imm64"/>
    <property type="match status" value="1"/>
</dbReference>
<sequence>MTNILSVGIVYDNSFSKAEELQNLMDYMLKLKAEPFEYKVSIDLEGENWIEGFLDNHSNKLNHKLITENYYGEIKIRFNKFCDIKELTFVIRFIEQKGFFGFLLEFDLEILLEIFSLNEMDALIIKFSENLYTFTNYNYVFSDHDSEVDYSPYDDKEYINAYSLVVLPIENQSFSVIKNKWHLDGFTKRTFN</sequence>
<name>A0A7W8FTH8_9BACL</name>
<dbReference type="AlphaFoldDB" id="A0A7W8FTH8"/>
<accession>A0A7W8FTH8</accession>
<gene>
    <name evidence="1" type="ORF">HNQ44_000184</name>
</gene>
<protein>
    <submittedName>
        <fullName evidence="1">Uncharacterized protein</fullName>
    </submittedName>
</protein>
<evidence type="ECO:0000313" key="2">
    <source>
        <dbReference type="Proteomes" id="UP000525923"/>
    </source>
</evidence>
<dbReference type="OrthoDB" id="1647923at2"/>
<dbReference type="Proteomes" id="UP000525923">
    <property type="component" value="Unassembled WGS sequence"/>
</dbReference>
<keyword evidence="2" id="KW-1185">Reference proteome</keyword>